<evidence type="ECO:0000313" key="2">
    <source>
        <dbReference type="Proteomes" id="UP000244910"/>
    </source>
</evidence>
<dbReference type="Proteomes" id="UP000244910">
    <property type="component" value="Chromosome"/>
</dbReference>
<dbReference type="AlphaFoldDB" id="A0A2U8DWX8"/>
<dbReference type="KEGG" id="cdrk:B9W14_20435"/>
<organism evidence="1 2">
    <name type="scientific">Clostridium drakei</name>
    <dbReference type="NCBI Taxonomy" id="332101"/>
    <lineage>
        <taxon>Bacteria</taxon>
        <taxon>Bacillati</taxon>
        <taxon>Bacillota</taxon>
        <taxon>Clostridia</taxon>
        <taxon>Eubacteriales</taxon>
        <taxon>Clostridiaceae</taxon>
        <taxon>Clostridium</taxon>
    </lineage>
</organism>
<proteinExistence type="predicted"/>
<dbReference type="OrthoDB" id="2082529at2"/>
<keyword evidence="2" id="KW-1185">Reference proteome</keyword>
<reference evidence="2" key="1">
    <citation type="submission" date="2017-04" db="EMBL/GenBank/DDBJ databases">
        <authorList>
            <person name="Song Y."/>
            <person name="Cho B.-K."/>
        </authorList>
    </citation>
    <scope>NUCLEOTIDE SEQUENCE [LARGE SCALE GENOMIC DNA]</scope>
    <source>
        <strain evidence="2">SL1</strain>
    </source>
</reference>
<accession>A0A2U8DWX8</accession>
<gene>
    <name evidence="1" type="ORF">B9W14_20435</name>
</gene>
<dbReference type="EMBL" id="CP020953">
    <property type="protein sequence ID" value="AWI06764.1"/>
    <property type="molecule type" value="Genomic_DNA"/>
</dbReference>
<dbReference type="RefSeq" id="WP_032077308.1">
    <property type="nucleotide sequence ID" value="NZ_CP020953.1"/>
</dbReference>
<sequence>MSEKLLIARYKDGFVQYCEYQKSIHEGKLYCPFCDTPIRVTYNIKGFFMAWKNEGGHNCGKAREQAKYLDADWKGRKITEILRNEGGELEITIDINTLVYSKRKNIDGTENNIDGSFNEKNQDVFPICKDREEVFRDVVRSVYQMKRILENNEQEFLKKLKFKFRTSEGVVSLNDIVFKIHELNHNIVGKTRFVMFKVNNSVLNNEILYINSYSARGVNLTAKLNYPYNKNPFKRLHGEYVIAYGKITYSEKSGKYFVTLTNDFQIRKLKEDVGAEFFDEIEFEKYDYKAFVKPERTNESINKNVNKVLENKKVDKIEKKINKTITNNNTNTGIKTNYVHKSSLVNDSIDKSKINNPNDVKIKQLEKFEQNINYKRENSPVSEPNVNSGGFISGVKRLLKNLIGK</sequence>
<protein>
    <submittedName>
        <fullName evidence="1">Uncharacterized protein</fullName>
    </submittedName>
</protein>
<evidence type="ECO:0000313" key="1">
    <source>
        <dbReference type="EMBL" id="AWI06764.1"/>
    </source>
</evidence>
<name>A0A2U8DWX8_9CLOT</name>